<comment type="caution">
    <text evidence="1">The sequence shown here is derived from an EMBL/GenBank/DDBJ whole genome shotgun (WGS) entry which is preliminary data.</text>
</comment>
<reference evidence="1" key="1">
    <citation type="journal article" date="2020" name="mSystems">
        <title>Genome- and Community-Level Interaction Insights into Carbon Utilization and Element Cycling Functions of Hydrothermarchaeota in Hydrothermal Sediment.</title>
        <authorList>
            <person name="Zhou Z."/>
            <person name="Liu Y."/>
            <person name="Xu W."/>
            <person name="Pan J."/>
            <person name="Luo Z.H."/>
            <person name="Li M."/>
        </authorList>
    </citation>
    <scope>NUCLEOTIDE SEQUENCE [LARGE SCALE GENOMIC DNA]</scope>
    <source>
        <strain evidence="1">SpSt-301</strain>
    </source>
</reference>
<protein>
    <submittedName>
        <fullName evidence="1">Uncharacterized protein</fullName>
    </submittedName>
</protein>
<name>A0A7C1F3S6_9THEO</name>
<proteinExistence type="predicted"/>
<dbReference type="EMBL" id="DSMV01000181">
    <property type="protein sequence ID" value="HDW51684.1"/>
    <property type="molecule type" value="Genomic_DNA"/>
</dbReference>
<evidence type="ECO:0000313" key="1">
    <source>
        <dbReference type="EMBL" id="HDW51684.1"/>
    </source>
</evidence>
<dbReference type="Gene3D" id="1.10.860.10">
    <property type="entry name" value="DNAb Helicase, Chain A"/>
    <property type="match status" value="1"/>
</dbReference>
<dbReference type="InterPro" id="IPR016136">
    <property type="entry name" value="DNA_helicase_N/primase_C"/>
</dbReference>
<dbReference type="AlphaFoldDB" id="A0A7C1F3S6"/>
<accession>A0A7C1F3S6</accession>
<organism evidence="1">
    <name type="scientific">Ammonifex degensii</name>
    <dbReference type="NCBI Taxonomy" id="42838"/>
    <lineage>
        <taxon>Bacteria</taxon>
        <taxon>Bacillati</taxon>
        <taxon>Bacillota</taxon>
        <taxon>Clostridia</taxon>
        <taxon>Thermoanaerobacterales</taxon>
        <taxon>Thermoanaerobacteraceae</taxon>
        <taxon>Ammonifex</taxon>
    </lineage>
</organism>
<gene>
    <name evidence="1" type="ORF">ENQ35_02970</name>
</gene>
<sequence length="223" mass="25143">MVGLKGVETATGKMAVLRELLPNLACLQTVPERDEGIRTVTRITGLSWEIVRGELDRFLEKGSKQWLNTRKSAKNKHKIEYTANGRRKTEACLLRLLIEQPSLAHQVEAAGGAEIFTDEIHRQVYLAVREAASRGRVDAPFLFSRLGEDEQTAVAALLTEEAPVFSEELAQALIATLQEKKRRDKRQELLLALQMAEKTGDEDRVQALLRELAELFRHRKEGC</sequence>